<dbReference type="SUPFAM" id="SSF53335">
    <property type="entry name" value="S-adenosyl-L-methionine-dependent methyltransferases"/>
    <property type="match status" value="1"/>
</dbReference>
<accession>A0A2A2AHG9</accession>
<sequence length="271" mass="30217">MKAPRANARTNARTPQPAALPDVSISEEDGVRHLHLDSPWIQGSMRIARPLDLELEYVQRMMAWLLFVEPDAVPELHAMQLGLGAAALTKFCYKRLGMRTTTIELNPQVVAACMRWFRLPENDQRLQVLVANAQDAVQDPDWLGSVDALQVDLYDHDAAGPVLESAEFYGHCHAMLAEGGCMSVNLFGRTASFERNMRHIAAAFGQQALWHFKPTHEGNTILLARKGGAEVSRPLMRQRAQAIEARWKLPARLWVQALQRWQPAPAAPGGC</sequence>
<reference evidence="1 2" key="1">
    <citation type="submission" date="2017-08" db="EMBL/GenBank/DDBJ databases">
        <title>WGS of Clinical strains of the CDC Group NO-1 linked to zoonotic infections in humans.</title>
        <authorList>
            <person name="Bernier A.-M."/>
            <person name="Bernard K."/>
        </authorList>
    </citation>
    <scope>NUCLEOTIDE SEQUENCE [LARGE SCALE GENOMIC DNA]</scope>
    <source>
        <strain evidence="1 2">NML79-0751</strain>
    </source>
</reference>
<organism evidence="1 2">
    <name type="scientific">Vandammella animalimorsus</name>
    <dbReference type="NCBI Taxonomy" id="2029117"/>
    <lineage>
        <taxon>Bacteria</taxon>
        <taxon>Pseudomonadati</taxon>
        <taxon>Pseudomonadota</taxon>
        <taxon>Betaproteobacteria</taxon>
        <taxon>Burkholderiales</taxon>
        <taxon>Comamonadaceae</taxon>
        <taxon>Vandammella</taxon>
    </lineage>
</organism>
<gene>
    <name evidence="1" type="ORF">CK623_13890</name>
</gene>
<evidence type="ECO:0000313" key="2">
    <source>
        <dbReference type="Proteomes" id="UP000218644"/>
    </source>
</evidence>
<dbReference type="Proteomes" id="UP000218644">
    <property type="component" value="Unassembled WGS sequence"/>
</dbReference>
<dbReference type="AlphaFoldDB" id="A0A2A2AHG9"/>
<proteinExistence type="predicted"/>
<protein>
    <submittedName>
        <fullName evidence="1">Spermidine synthase</fullName>
    </submittedName>
</protein>
<comment type="caution">
    <text evidence="1">The sequence shown here is derived from an EMBL/GenBank/DDBJ whole genome shotgun (WGS) entry which is preliminary data.</text>
</comment>
<dbReference type="RefSeq" id="WP_095557938.1">
    <property type="nucleotide sequence ID" value="NZ_NSJD01000041.1"/>
</dbReference>
<dbReference type="Gene3D" id="3.40.50.150">
    <property type="entry name" value="Vaccinia Virus protein VP39"/>
    <property type="match status" value="1"/>
</dbReference>
<dbReference type="EMBL" id="NSJD01000041">
    <property type="protein sequence ID" value="PAT37193.1"/>
    <property type="molecule type" value="Genomic_DNA"/>
</dbReference>
<dbReference type="InterPro" id="IPR029063">
    <property type="entry name" value="SAM-dependent_MTases_sf"/>
</dbReference>
<evidence type="ECO:0000313" key="1">
    <source>
        <dbReference type="EMBL" id="PAT37193.1"/>
    </source>
</evidence>
<name>A0A2A2AHG9_9BURK</name>